<gene>
    <name evidence="1" type="ordered locus">BC1003_4247</name>
</gene>
<dbReference type="EMBL" id="CP002218">
    <property type="protein sequence ID" value="ADN60181.1"/>
    <property type="molecule type" value="Genomic_DNA"/>
</dbReference>
<dbReference type="STRING" id="640512.BC1003_4247"/>
<dbReference type="KEGG" id="bgf:BC1003_4247"/>
<protein>
    <submittedName>
        <fullName evidence="1">Uncharacterized protein</fullName>
    </submittedName>
</protein>
<sequence>MPCVNRVNRELSFDQVQFWSDHRLRKRMVRNCGSASTGLTWEAK</sequence>
<proteinExistence type="predicted"/>
<name>E1TEM6_BURSG</name>
<reference evidence="1" key="1">
    <citation type="submission" date="2010-09" db="EMBL/GenBank/DDBJ databases">
        <title>Complete sequence of chromosome2 of Burkholderia sp. CCGE1003.</title>
        <authorList>
            <consortium name="US DOE Joint Genome Institute"/>
            <person name="Lucas S."/>
            <person name="Copeland A."/>
            <person name="Lapidus A."/>
            <person name="Cheng J.-F."/>
            <person name="Bruce D."/>
            <person name="Goodwin L."/>
            <person name="Pitluck S."/>
            <person name="Daligault H."/>
            <person name="Davenport K."/>
            <person name="Detter J.C."/>
            <person name="Han C."/>
            <person name="Tapia R."/>
            <person name="Land M."/>
            <person name="Hauser L."/>
            <person name="Jeffries C."/>
            <person name="Kyrpides N."/>
            <person name="Ivanova N."/>
            <person name="Ovchinnikova G."/>
            <person name="Martinez-Romero E."/>
            <person name="Rogel M.A."/>
            <person name="Auchtung J."/>
            <person name="Tiedje J.M."/>
            <person name="Woyke T."/>
        </authorList>
    </citation>
    <scope>NUCLEOTIDE SEQUENCE</scope>
    <source>
        <strain evidence="1">CCGE1003</strain>
    </source>
</reference>
<organism evidence="1">
    <name type="scientific">Burkholderia sp. (strain CCGE1003)</name>
    <dbReference type="NCBI Taxonomy" id="640512"/>
    <lineage>
        <taxon>Bacteria</taxon>
        <taxon>Pseudomonadati</taxon>
        <taxon>Pseudomonadota</taxon>
        <taxon>Betaproteobacteria</taxon>
        <taxon>Burkholderiales</taxon>
        <taxon>Burkholderiaceae</taxon>
        <taxon>Burkholderia</taxon>
    </lineage>
</organism>
<dbReference type="AlphaFoldDB" id="E1TEM6"/>
<evidence type="ECO:0000313" key="1">
    <source>
        <dbReference type="EMBL" id="ADN60181.1"/>
    </source>
</evidence>
<dbReference type="HOGENOM" id="CLU_3213615_0_0_4"/>
<accession>E1TEM6</accession>